<reference evidence="2" key="1">
    <citation type="submission" date="2018-02" db="EMBL/GenBank/DDBJ databases">
        <title>Draft genome sequencing of Rhodococcus opacus KU647198.</title>
        <authorList>
            <person name="Zheng B.-X."/>
        </authorList>
    </citation>
    <scope>NUCLEOTIDE SEQUENCE [LARGE SCALE GENOMIC DNA]</scope>
    <source>
        <strain evidence="2">04-OD7</strain>
    </source>
</reference>
<dbReference type="EMBL" id="PUIO01000017">
    <property type="protein sequence ID" value="PQP23902.1"/>
    <property type="molecule type" value="Genomic_DNA"/>
</dbReference>
<dbReference type="AlphaFoldDB" id="A0A2S8JBA1"/>
<sequence length="65" mass="7300">MRSTYGTRTTATVITMDLPATQQLSHALPCRLRTRKDVPTEAELAATARSLVRVDYDNRGKFLYA</sequence>
<dbReference type="Proteomes" id="UP000239290">
    <property type="component" value="Unassembled WGS sequence"/>
</dbReference>
<gene>
    <name evidence="1" type="ORF">C5613_16370</name>
</gene>
<evidence type="ECO:0000313" key="2">
    <source>
        <dbReference type="Proteomes" id="UP000239290"/>
    </source>
</evidence>
<organism evidence="1 2">
    <name type="scientific">Rhodococcus opacus</name>
    <name type="common">Nocardia opaca</name>
    <dbReference type="NCBI Taxonomy" id="37919"/>
    <lineage>
        <taxon>Bacteria</taxon>
        <taxon>Bacillati</taxon>
        <taxon>Actinomycetota</taxon>
        <taxon>Actinomycetes</taxon>
        <taxon>Mycobacteriales</taxon>
        <taxon>Nocardiaceae</taxon>
        <taxon>Rhodococcus</taxon>
    </lineage>
</organism>
<protein>
    <submittedName>
        <fullName evidence="1">Uncharacterized protein</fullName>
    </submittedName>
</protein>
<accession>A0A2S8JBA1</accession>
<name>A0A2S8JBA1_RHOOP</name>
<evidence type="ECO:0000313" key="1">
    <source>
        <dbReference type="EMBL" id="PQP23902.1"/>
    </source>
</evidence>
<proteinExistence type="predicted"/>
<comment type="caution">
    <text evidence="1">The sequence shown here is derived from an EMBL/GenBank/DDBJ whole genome shotgun (WGS) entry which is preliminary data.</text>
</comment>